<comment type="function">
    <text evidence="1">May be involved in the biogenesis of curli organelles.</text>
</comment>
<evidence type="ECO:0000313" key="6">
    <source>
        <dbReference type="Proteomes" id="UP000243488"/>
    </source>
</evidence>
<sequence length="134" mass="15355">MTRALLKRLGLAVLLGLAPLPASQALEEHIGGFIIDQSISHIGHQFYRYFAERIRDGGELEFNLVIRERPSARWGSLIWVERDGRVLYHRMLAPNTAQLQLVAHDAADSVLELLLREDLESLLYDTFDMERDEL</sequence>
<dbReference type="AlphaFoldDB" id="A0A1V0B6G2"/>
<dbReference type="STRING" id="1931241.BVH74_12490"/>
<dbReference type="EMBL" id="CP020100">
    <property type="protein sequence ID" value="AQZ95518.1"/>
    <property type="molecule type" value="Genomic_DNA"/>
</dbReference>
<evidence type="ECO:0000256" key="4">
    <source>
        <dbReference type="SAM" id="SignalP"/>
    </source>
</evidence>
<gene>
    <name evidence="5" type="ORF">BVH74_12490</name>
</gene>
<reference evidence="5 6" key="1">
    <citation type="submission" date="2017-03" db="EMBL/GenBank/DDBJ databases">
        <title>Complete genome sequence of the novel DNRA strain Pseudomonas sp. S-6-2 isolated from Chinese polluted river sediment. Journal of Biotechnology.</title>
        <authorList>
            <person name="Li J."/>
            <person name="Xiang F."/>
            <person name="Wang L."/>
            <person name="Xi L."/>
            <person name="Liu J."/>
        </authorList>
    </citation>
    <scope>NUCLEOTIDE SEQUENCE [LARGE SCALE GENOMIC DNA]</scope>
    <source>
        <strain evidence="5 6">S-6-2</strain>
    </source>
</reference>
<evidence type="ECO:0000313" key="5">
    <source>
        <dbReference type="EMBL" id="AQZ95518.1"/>
    </source>
</evidence>
<dbReference type="InterPro" id="IPR018900">
    <property type="entry name" value="Curli_CsgE"/>
</dbReference>
<feature type="signal peptide" evidence="4">
    <location>
        <begin position="1"/>
        <end position="24"/>
    </location>
</feature>
<evidence type="ECO:0000256" key="3">
    <source>
        <dbReference type="ARBA" id="ARBA00022729"/>
    </source>
</evidence>
<dbReference type="Proteomes" id="UP000243488">
    <property type="component" value="Chromosome"/>
</dbReference>
<dbReference type="RefSeq" id="WP_080050386.1">
    <property type="nucleotide sequence ID" value="NZ_CP020100.1"/>
</dbReference>
<keyword evidence="6" id="KW-1185">Reference proteome</keyword>
<dbReference type="KEGG" id="ppha:BVH74_12490"/>
<protein>
    <recommendedName>
        <fullName evidence="2">Curli production assembly/transport component CsgE</fullName>
    </recommendedName>
</protein>
<evidence type="ECO:0000256" key="1">
    <source>
        <dbReference type="ARBA" id="ARBA00003989"/>
    </source>
</evidence>
<dbReference type="Pfam" id="PF10627">
    <property type="entry name" value="CsgE"/>
    <property type="match status" value="1"/>
</dbReference>
<keyword evidence="3 4" id="KW-0732">Signal</keyword>
<name>A0A1V0B6G2_9GAMM</name>
<proteinExistence type="predicted"/>
<organism evidence="5 6">
    <name type="scientific">Halopseudomonas phragmitis</name>
    <dbReference type="NCBI Taxonomy" id="1931241"/>
    <lineage>
        <taxon>Bacteria</taxon>
        <taxon>Pseudomonadati</taxon>
        <taxon>Pseudomonadota</taxon>
        <taxon>Gammaproteobacteria</taxon>
        <taxon>Pseudomonadales</taxon>
        <taxon>Pseudomonadaceae</taxon>
        <taxon>Halopseudomonas</taxon>
    </lineage>
</organism>
<feature type="chain" id="PRO_5012369307" description="Curli production assembly/transport component CsgE" evidence="4">
    <location>
        <begin position="25"/>
        <end position="134"/>
    </location>
</feature>
<evidence type="ECO:0000256" key="2">
    <source>
        <dbReference type="ARBA" id="ARBA00014024"/>
    </source>
</evidence>
<accession>A0A1V0B6G2</accession>